<dbReference type="Proteomes" id="UP001431783">
    <property type="component" value="Unassembled WGS sequence"/>
</dbReference>
<proteinExistence type="predicted"/>
<accession>A0AAW1V7M0</accession>
<evidence type="ECO:0000313" key="2">
    <source>
        <dbReference type="EMBL" id="KAK9888166.1"/>
    </source>
</evidence>
<dbReference type="Pfam" id="PF08434">
    <property type="entry name" value="CLCA"/>
    <property type="match status" value="1"/>
</dbReference>
<feature type="domain" description="Calcium-activated chloride channel N-terminal" evidence="1">
    <location>
        <begin position="5"/>
        <end position="88"/>
    </location>
</feature>
<keyword evidence="3" id="KW-1185">Reference proteome</keyword>
<evidence type="ECO:0000313" key="3">
    <source>
        <dbReference type="Proteomes" id="UP001431783"/>
    </source>
</evidence>
<sequence length="104" mass="11262">MWTSLQSASQFLFSALDGKAFLRSATVLLPPSWPDTCAPSTVTSGAGETSDITLTSRNPARGALWTQQSLGCGQPGDQIYLAFESLLQPDNKLGEFQQFNYTNL</sequence>
<dbReference type="AlphaFoldDB" id="A0AAW1V7M0"/>
<dbReference type="EMBL" id="JARQZJ010000121">
    <property type="protein sequence ID" value="KAK9888166.1"/>
    <property type="molecule type" value="Genomic_DNA"/>
</dbReference>
<comment type="caution">
    <text evidence="2">The sequence shown here is derived from an EMBL/GenBank/DDBJ whole genome shotgun (WGS) entry which is preliminary data.</text>
</comment>
<reference evidence="2 3" key="1">
    <citation type="submission" date="2023-03" db="EMBL/GenBank/DDBJ databases">
        <title>Genome insight into feeding habits of ladybird beetles.</title>
        <authorList>
            <person name="Li H.-S."/>
            <person name="Huang Y.-H."/>
            <person name="Pang H."/>
        </authorList>
    </citation>
    <scope>NUCLEOTIDE SEQUENCE [LARGE SCALE GENOMIC DNA]</scope>
    <source>
        <strain evidence="2">SYSU_2023b</strain>
        <tissue evidence="2">Whole body</tissue>
    </source>
</reference>
<organism evidence="2 3">
    <name type="scientific">Henosepilachna vigintioctopunctata</name>
    <dbReference type="NCBI Taxonomy" id="420089"/>
    <lineage>
        <taxon>Eukaryota</taxon>
        <taxon>Metazoa</taxon>
        <taxon>Ecdysozoa</taxon>
        <taxon>Arthropoda</taxon>
        <taxon>Hexapoda</taxon>
        <taxon>Insecta</taxon>
        <taxon>Pterygota</taxon>
        <taxon>Neoptera</taxon>
        <taxon>Endopterygota</taxon>
        <taxon>Coleoptera</taxon>
        <taxon>Polyphaga</taxon>
        <taxon>Cucujiformia</taxon>
        <taxon>Coccinelloidea</taxon>
        <taxon>Coccinellidae</taxon>
        <taxon>Epilachninae</taxon>
        <taxon>Epilachnini</taxon>
        <taxon>Henosepilachna</taxon>
    </lineage>
</organism>
<dbReference type="InterPro" id="IPR013642">
    <property type="entry name" value="CLCA_N"/>
</dbReference>
<gene>
    <name evidence="2" type="ORF">WA026_000435</name>
</gene>
<protein>
    <recommendedName>
        <fullName evidence="1">Calcium-activated chloride channel N-terminal domain-containing protein</fullName>
    </recommendedName>
</protein>
<evidence type="ECO:0000259" key="1">
    <source>
        <dbReference type="Pfam" id="PF08434"/>
    </source>
</evidence>
<name>A0AAW1V7M0_9CUCU</name>